<evidence type="ECO:0000313" key="7">
    <source>
        <dbReference type="Proteomes" id="UP000323257"/>
    </source>
</evidence>
<evidence type="ECO:0000256" key="1">
    <source>
        <dbReference type="ARBA" id="ARBA00004193"/>
    </source>
</evidence>
<evidence type="ECO:0000259" key="5">
    <source>
        <dbReference type="Pfam" id="PF00496"/>
    </source>
</evidence>
<dbReference type="InterPro" id="IPR030678">
    <property type="entry name" value="Peptide/Ni-bd"/>
</dbReference>
<dbReference type="GO" id="GO:0030288">
    <property type="term" value="C:outer membrane-bounded periplasmic space"/>
    <property type="evidence" value="ECO:0007669"/>
    <property type="project" value="TreeGrafter"/>
</dbReference>
<dbReference type="NCBIfam" id="TIGR02294">
    <property type="entry name" value="nickel_nikA"/>
    <property type="match status" value="1"/>
</dbReference>
<dbReference type="GO" id="GO:0015675">
    <property type="term" value="P:nickel cation transport"/>
    <property type="evidence" value="ECO:0007669"/>
    <property type="project" value="InterPro"/>
</dbReference>
<reference evidence="6 7" key="1">
    <citation type="submission" date="2019-07" db="EMBL/GenBank/DDBJ databases">
        <title>Genomic Encyclopedia of Type Strains, Phase III (KMG-III): the genomes of soil and plant-associated and newly described type strains.</title>
        <authorList>
            <person name="Whitman W."/>
        </authorList>
    </citation>
    <scope>NUCLEOTIDE SEQUENCE [LARGE SCALE GENOMIC DNA]</scope>
    <source>
        <strain evidence="6 7">BL24</strain>
    </source>
</reference>
<dbReference type="PROSITE" id="PS01040">
    <property type="entry name" value="SBP_BACTERIAL_5"/>
    <property type="match status" value="1"/>
</dbReference>
<dbReference type="RefSeq" id="WP_148928845.1">
    <property type="nucleotide sequence ID" value="NZ_VNHS01000003.1"/>
</dbReference>
<dbReference type="OrthoDB" id="9796817at2"/>
<comment type="caution">
    <text evidence="6">The sequence shown here is derived from an EMBL/GenBank/DDBJ whole genome shotgun (WGS) entry which is preliminary data.</text>
</comment>
<dbReference type="GO" id="GO:1904680">
    <property type="term" value="F:peptide transmembrane transporter activity"/>
    <property type="evidence" value="ECO:0007669"/>
    <property type="project" value="TreeGrafter"/>
</dbReference>
<keyword evidence="3 4" id="KW-0732">Signal</keyword>
<dbReference type="SUPFAM" id="SSF53850">
    <property type="entry name" value="Periplasmic binding protein-like II"/>
    <property type="match status" value="1"/>
</dbReference>
<organism evidence="6 7">
    <name type="scientific">Paenibacillus methanolicus</name>
    <dbReference type="NCBI Taxonomy" id="582686"/>
    <lineage>
        <taxon>Bacteria</taxon>
        <taxon>Bacillati</taxon>
        <taxon>Bacillota</taxon>
        <taxon>Bacilli</taxon>
        <taxon>Bacillales</taxon>
        <taxon>Paenibacillaceae</taxon>
        <taxon>Paenibacillus</taxon>
    </lineage>
</organism>
<evidence type="ECO:0000313" key="6">
    <source>
        <dbReference type="EMBL" id="TYP76417.1"/>
    </source>
</evidence>
<dbReference type="Gene3D" id="3.40.190.10">
    <property type="entry name" value="Periplasmic binding protein-like II"/>
    <property type="match status" value="1"/>
</dbReference>
<dbReference type="GO" id="GO:0016151">
    <property type="term" value="F:nickel cation binding"/>
    <property type="evidence" value="ECO:0007669"/>
    <property type="project" value="InterPro"/>
</dbReference>
<proteinExistence type="inferred from homology"/>
<comment type="subcellular location">
    <subcellularLocation>
        <location evidence="1">Cell membrane</location>
        <topology evidence="1">Lipid-anchor</topology>
    </subcellularLocation>
</comment>
<dbReference type="PANTHER" id="PTHR30290">
    <property type="entry name" value="PERIPLASMIC BINDING COMPONENT OF ABC TRANSPORTER"/>
    <property type="match status" value="1"/>
</dbReference>
<evidence type="ECO:0000256" key="2">
    <source>
        <dbReference type="ARBA" id="ARBA00005695"/>
    </source>
</evidence>
<dbReference type="CDD" id="cd08489">
    <property type="entry name" value="PBP2_NikA"/>
    <property type="match status" value="1"/>
</dbReference>
<feature type="chain" id="PRO_5024448187" evidence="4">
    <location>
        <begin position="28"/>
        <end position="545"/>
    </location>
</feature>
<evidence type="ECO:0000256" key="4">
    <source>
        <dbReference type="SAM" id="SignalP"/>
    </source>
</evidence>
<feature type="signal peptide" evidence="4">
    <location>
        <begin position="1"/>
        <end position="27"/>
    </location>
</feature>
<dbReference type="PROSITE" id="PS51257">
    <property type="entry name" value="PROKAR_LIPOPROTEIN"/>
    <property type="match status" value="1"/>
</dbReference>
<dbReference type="InterPro" id="IPR023765">
    <property type="entry name" value="SBP_5_CS"/>
</dbReference>
<feature type="domain" description="Solute-binding protein family 5" evidence="5">
    <location>
        <begin position="86"/>
        <end position="460"/>
    </location>
</feature>
<evidence type="ECO:0000256" key="3">
    <source>
        <dbReference type="ARBA" id="ARBA00022729"/>
    </source>
</evidence>
<dbReference type="InterPro" id="IPR000914">
    <property type="entry name" value="SBP_5_dom"/>
</dbReference>
<dbReference type="InterPro" id="IPR039424">
    <property type="entry name" value="SBP_5"/>
</dbReference>
<dbReference type="GO" id="GO:0020037">
    <property type="term" value="F:heme binding"/>
    <property type="evidence" value="ECO:0007669"/>
    <property type="project" value="InterPro"/>
</dbReference>
<dbReference type="InterPro" id="IPR011980">
    <property type="entry name" value="CntA-like"/>
</dbReference>
<dbReference type="GO" id="GO:0015833">
    <property type="term" value="P:peptide transport"/>
    <property type="evidence" value="ECO:0007669"/>
    <property type="project" value="TreeGrafter"/>
</dbReference>
<dbReference type="EMBL" id="VNHS01000003">
    <property type="protein sequence ID" value="TYP76417.1"/>
    <property type="molecule type" value="Genomic_DNA"/>
</dbReference>
<dbReference type="NCBIfam" id="NF047575">
    <property type="entry name" value="opine_bind_CntA"/>
    <property type="match status" value="1"/>
</dbReference>
<sequence>MRKSWFTLIAGCMVLAVMLGGCSGTQAGSKEATNEAAHETPQESPQELVYAAAKDLIDMNPHVYAGSNSAQGMVYESLVEHTEEGIKPLLAESWEISGDGKSYTFHLRKDVNFHDGEPFNAEAVKLNIDAVQRNAKKHAWIKLSTKLTDVLVIDTHTVELVLSEPYYPTLNELSFTRPYVFVSPRNFIDGETKDGLNGYSGTGPYKLVEHKVDQQAVFEANEAYWGGSPAIKKITGKVLPAGETTFLALQKGEVNFVFTDDRGTDSIDVDAMTNLTDAGDYQIVRSKPMNTKMIVANSSQTNSPVHERAVRQAIWQAIDRETISKQIFSGTEPAAYTLFSSNVKYADVDLPQRGYDPEAARKLLEEAGWKLANGQEVRTKNGSKLTMKLYYDANSSSQKTQAEFIQHELKEIGMRLELVGEESTSVAKRRSAGDYELLFNQTWGLAYDPQSTIAAFTSESSYLHTTKGIARADELYDKIADVTVSMDETTRKSLYADILNIVHEEAVFIPLTNGGVTIVAPQSLQGIGFKQTQYELPFEKMNFNP</sequence>
<gene>
    <name evidence="6" type="ORF">BCM02_10378</name>
</gene>
<dbReference type="PANTHER" id="PTHR30290:SF37">
    <property type="entry name" value="NICKEL-BINDING PERIPLASMIC PROTEIN"/>
    <property type="match status" value="1"/>
</dbReference>
<dbReference type="Proteomes" id="UP000323257">
    <property type="component" value="Unassembled WGS sequence"/>
</dbReference>
<dbReference type="PIRSF" id="PIRSF002741">
    <property type="entry name" value="MppA"/>
    <property type="match status" value="1"/>
</dbReference>
<accession>A0A5S5CAS6</accession>
<name>A0A5S5CAS6_9BACL</name>
<dbReference type="Pfam" id="PF00496">
    <property type="entry name" value="SBP_bac_5"/>
    <property type="match status" value="1"/>
</dbReference>
<protein>
    <submittedName>
        <fullName evidence="6">Nickel transport system substrate-binding protein</fullName>
    </submittedName>
</protein>
<dbReference type="Gene3D" id="3.10.105.10">
    <property type="entry name" value="Dipeptide-binding Protein, Domain 3"/>
    <property type="match status" value="1"/>
</dbReference>
<dbReference type="GO" id="GO:0043190">
    <property type="term" value="C:ATP-binding cassette (ABC) transporter complex"/>
    <property type="evidence" value="ECO:0007669"/>
    <property type="project" value="InterPro"/>
</dbReference>
<dbReference type="AlphaFoldDB" id="A0A5S5CAS6"/>
<keyword evidence="7" id="KW-1185">Reference proteome</keyword>
<comment type="similarity">
    <text evidence="2">Belongs to the bacterial solute-binding protein 5 family.</text>
</comment>